<dbReference type="EMBL" id="JACHBW010000005">
    <property type="protein sequence ID" value="MBB6102435.1"/>
    <property type="molecule type" value="Genomic_DNA"/>
</dbReference>
<comment type="caution">
    <text evidence="1">The sequence shown here is derived from an EMBL/GenBank/DDBJ whole genome shotgun (WGS) entry which is preliminary data.</text>
</comment>
<dbReference type="RefSeq" id="WP_183723782.1">
    <property type="nucleotide sequence ID" value="NZ_JACHBW010000005.1"/>
</dbReference>
<proteinExistence type="predicted"/>
<organism evidence="1 2">
    <name type="scientific">Paraburkholderia bannensis</name>
    <dbReference type="NCBI Taxonomy" id="765414"/>
    <lineage>
        <taxon>Bacteria</taxon>
        <taxon>Pseudomonadati</taxon>
        <taxon>Pseudomonadota</taxon>
        <taxon>Betaproteobacteria</taxon>
        <taxon>Burkholderiales</taxon>
        <taxon>Burkholderiaceae</taxon>
        <taxon>Paraburkholderia</taxon>
    </lineage>
</organism>
<evidence type="ECO:0000313" key="1">
    <source>
        <dbReference type="EMBL" id="MBB6102435.1"/>
    </source>
</evidence>
<gene>
    <name evidence="1" type="ORF">F4827_002284</name>
</gene>
<reference evidence="1 2" key="1">
    <citation type="submission" date="2020-08" db="EMBL/GenBank/DDBJ databases">
        <title>Above-ground endophytic microbial communities from plants in different locations in the United States.</title>
        <authorList>
            <person name="Frank C."/>
        </authorList>
    </citation>
    <scope>NUCLEOTIDE SEQUENCE [LARGE SCALE GENOMIC DNA]</scope>
    <source>
        <strain evidence="1 2">WP4_2_2</strain>
    </source>
</reference>
<name>A0A7W9WQT4_9BURK</name>
<dbReference type="AlphaFoldDB" id="A0A7W9WQT4"/>
<evidence type="ECO:0000313" key="2">
    <source>
        <dbReference type="Proteomes" id="UP000571554"/>
    </source>
</evidence>
<sequence>MADYRLMRNAYFARSSRAGDRWRATRKRPSSWLLKRLFVAARRSLARTRDQPQIRWLVVAHAKLELVSVRAAQYDAFHRLDQIHVPKFHEVSPKRMSTEFSRRQKIGSLQGQPDFIL</sequence>
<dbReference type="Proteomes" id="UP000571554">
    <property type="component" value="Unassembled WGS sequence"/>
</dbReference>
<accession>A0A7W9WQT4</accession>
<protein>
    <submittedName>
        <fullName evidence="1">Uncharacterized protein</fullName>
    </submittedName>
</protein>
<keyword evidence="2" id="KW-1185">Reference proteome</keyword>